<dbReference type="InterPro" id="IPR001789">
    <property type="entry name" value="Sig_transdc_resp-reg_receiver"/>
</dbReference>
<evidence type="ECO:0000256" key="8">
    <source>
        <dbReference type="ARBA" id="ARBA00023012"/>
    </source>
</evidence>
<evidence type="ECO:0000256" key="7">
    <source>
        <dbReference type="ARBA" id="ARBA00022840"/>
    </source>
</evidence>
<dbReference type="Gene3D" id="1.10.287.130">
    <property type="match status" value="1"/>
</dbReference>
<evidence type="ECO:0000259" key="14">
    <source>
        <dbReference type="PROSITE" id="PS50110"/>
    </source>
</evidence>
<dbReference type="SMART" id="SM00388">
    <property type="entry name" value="HisKA"/>
    <property type="match status" value="1"/>
</dbReference>
<dbReference type="Pfam" id="PF00072">
    <property type="entry name" value="Response_reg"/>
    <property type="match status" value="1"/>
</dbReference>
<evidence type="ECO:0000256" key="1">
    <source>
        <dbReference type="ARBA" id="ARBA00000085"/>
    </source>
</evidence>
<keyword evidence="16" id="KW-1185">Reference proteome</keyword>
<dbReference type="FunFam" id="1.10.287.130:FF:000002">
    <property type="entry name" value="Two-component osmosensing histidine kinase"/>
    <property type="match status" value="1"/>
</dbReference>
<dbReference type="InterPro" id="IPR036097">
    <property type="entry name" value="HisK_dim/P_sf"/>
</dbReference>
<dbReference type="GO" id="GO:0005524">
    <property type="term" value="F:ATP binding"/>
    <property type="evidence" value="ECO:0007669"/>
    <property type="project" value="UniProtKB-KW"/>
</dbReference>
<feature type="domain" description="Histidine kinase" evidence="13">
    <location>
        <begin position="215"/>
        <end position="437"/>
    </location>
</feature>
<dbReference type="InterPro" id="IPR005467">
    <property type="entry name" value="His_kinase_dom"/>
</dbReference>
<keyword evidence="3 11" id="KW-0597">Phosphoprotein</keyword>
<dbReference type="SUPFAM" id="SSF47384">
    <property type="entry name" value="Homodimeric domain of signal transducing histidine kinase"/>
    <property type="match status" value="1"/>
</dbReference>
<dbReference type="PRINTS" id="PR00344">
    <property type="entry name" value="BCTRLSENSOR"/>
</dbReference>
<dbReference type="Pfam" id="PF12860">
    <property type="entry name" value="PAS_7"/>
    <property type="match status" value="1"/>
</dbReference>
<organism evidence="15 16">
    <name type="scientific">Maritimibacter harenae</name>
    <dbReference type="NCBI Taxonomy" id="2606218"/>
    <lineage>
        <taxon>Bacteria</taxon>
        <taxon>Pseudomonadati</taxon>
        <taxon>Pseudomonadota</taxon>
        <taxon>Alphaproteobacteria</taxon>
        <taxon>Rhodobacterales</taxon>
        <taxon>Roseobacteraceae</taxon>
        <taxon>Maritimibacter</taxon>
    </lineage>
</organism>
<name>A0A845M021_9RHOB</name>
<dbReference type="InterPro" id="IPR036890">
    <property type="entry name" value="HATPase_C_sf"/>
</dbReference>
<dbReference type="PANTHER" id="PTHR45339:SF1">
    <property type="entry name" value="HYBRID SIGNAL TRANSDUCTION HISTIDINE KINASE J"/>
    <property type="match status" value="1"/>
</dbReference>
<evidence type="ECO:0000259" key="13">
    <source>
        <dbReference type="PROSITE" id="PS50109"/>
    </source>
</evidence>
<dbReference type="SUPFAM" id="SSF55874">
    <property type="entry name" value="ATPase domain of HSP90 chaperone/DNA topoisomerase II/histidine kinase"/>
    <property type="match status" value="1"/>
</dbReference>
<dbReference type="GO" id="GO:0000155">
    <property type="term" value="F:phosphorelay sensor kinase activity"/>
    <property type="evidence" value="ECO:0007669"/>
    <property type="project" value="InterPro"/>
</dbReference>
<evidence type="ECO:0000256" key="3">
    <source>
        <dbReference type="ARBA" id="ARBA00022553"/>
    </source>
</evidence>
<evidence type="ECO:0000256" key="6">
    <source>
        <dbReference type="ARBA" id="ARBA00022777"/>
    </source>
</evidence>
<evidence type="ECO:0000256" key="4">
    <source>
        <dbReference type="ARBA" id="ARBA00022679"/>
    </source>
</evidence>
<dbReference type="AlphaFoldDB" id="A0A845M021"/>
<evidence type="ECO:0000313" key="16">
    <source>
        <dbReference type="Proteomes" id="UP000467322"/>
    </source>
</evidence>
<keyword evidence="6" id="KW-0418">Kinase</keyword>
<dbReference type="InterPro" id="IPR003661">
    <property type="entry name" value="HisK_dim/P_dom"/>
</dbReference>
<comment type="caution">
    <text evidence="15">The sequence shown here is derived from an EMBL/GenBank/DDBJ whole genome shotgun (WGS) entry which is preliminary data.</text>
</comment>
<evidence type="ECO:0000256" key="12">
    <source>
        <dbReference type="SAM" id="Coils"/>
    </source>
</evidence>
<dbReference type="FunFam" id="3.30.565.10:FF:000010">
    <property type="entry name" value="Sensor histidine kinase RcsC"/>
    <property type="match status" value="1"/>
</dbReference>
<dbReference type="PROSITE" id="PS50110">
    <property type="entry name" value="RESPONSE_REGULATORY"/>
    <property type="match status" value="1"/>
</dbReference>
<evidence type="ECO:0000256" key="9">
    <source>
        <dbReference type="ARBA" id="ARBA00064003"/>
    </source>
</evidence>
<feature type="domain" description="Response regulatory" evidence="14">
    <location>
        <begin position="589"/>
        <end position="708"/>
    </location>
</feature>
<sequence length="723" mass="79282">MTAENLLTEERRARMAAERLLARKEAELQEANRMLSRHARSLSEDLVETREQVVEVREDLERKSQEVDIAKRRLWASVEAIGDGFAVFDADNRLIIANPAYYAPFDGLECIRPGAHYEEIVEAALSEGIVDTGMRSAPEWRDWMLARWAQDAPEPRQIRLWNGAYVRLVDRRAPGGDTVSMAIDVTQAIRRQNAMRLARERAEAANRAKSAFLANMSHEIRTPMNGVLGMADLMAEHDLDEELSSYVDTIRSSGRALLTIINDVLDYSKIEAAKLELHPEPFDFEQTILDVIALLMPSVREKNLKIMLDYDMFLPTRFVGDPVRLRQVVTNLVGNAVKFTPSGHVLVRVLGVPEGPDGPDRIHVTVEDTGIGIPADQLGHVFGEFNQVEADNNRPFEGTGLGLAITRQLVGLMGGEIWVDSEAGVGSCFGFHVTLPRAAEEDVPDAPAWLRHALLVMPDDMHRAILAKRLIALGLSVEEADGIEAGLARAASADVIFADQKLLRGQGDLCAHAPAPIITVADPLADSPTCDDTRVLQKPHSRPALMALLAALPAPEVPGFRSSRGAPVENIFVDMDDAQDPEPAPRRMRVLVAEDNKTNRFVFSKLVKDCDIDLVFAANGFEAVDAFEESPPDLVFMDISMPGMDGKTATGRIRELEAVRGLPRTRIVALTAHAMRGDGADVMAHGLDAHFAKPFPKDRILAEIRAQCPDGAVAPLAPAQAAS</sequence>
<accession>A0A845M021</accession>
<dbReference type="CDD" id="cd17546">
    <property type="entry name" value="REC_hyHK_CKI1_RcsC-like"/>
    <property type="match status" value="1"/>
</dbReference>
<keyword evidence="8" id="KW-0902">Two-component regulatory system</keyword>
<dbReference type="Pfam" id="PF00512">
    <property type="entry name" value="HisKA"/>
    <property type="match status" value="1"/>
</dbReference>
<dbReference type="SMART" id="SM00448">
    <property type="entry name" value="REC"/>
    <property type="match status" value="1"/>
</dbReference>
<keyword evidence="5" id="KW-0547">Nucleotide-binding</keyword>
<dbReference type="SMART" id="SM00387">
    <property type="entry name" value="HATPase_c"/>
    <property type="match status" value="1"/>
</dbReference>
<evidence type="ECO:0000256" key="11">
    <source>
        <dbReference type="PROSITE-ProRule" id="PRU00169"/>
    </source>
</evidence>
<gene>
    <name evidence="15" type="ORF">GQE99_11490</name>
</gene>
<dbReference type="InterPro" id="IPR003594">
    <property type="entry name" value="HATPase_dom"/>
</dbReference>
<keyword evidence="4" id="KW-0808">Transferase</keyword>
<evidence type="ECO:0000256" key="10">
    <source>
        <dbReference type="ARBA" id="ARBA00068150"/>
    </source>
</evidence>
<dbReference type="CDD" id="cd16922">
    <property type="entry name" value="HATPase_EvgS-ArcB-TorS-like"/>
    <property type="match status" value="1"/>
</dbReference>
<evidence type="ECO:0000313" key="15">
    <source>
        <dbReference type="EMBL" id="MZR13640.1"/>
    </source>
</evidence>
<dbReference type="InterPro" id="IPR011006">
    <property type="entry name" value="CheY-like_superfamily"/>
</dbReference>
<dbReference type="Pfam" id="PF02518">
    <property type="entry name" value="HATPase_c"/>
    <property type="match status" value="1"/>
</dbReference>
<proteinExistence type="predicted"/>
<dbReference type="EC" id="2.7.13.3" evidence="2"/>
<reference evidence="15 16" key="1">
    <citation type="submission" date="2019-12" db="EMBL/GenBank/DDBJ databases">
        <title>Maritimibacter sp. nov. sp. isolated from sea sand.</title>
        <authorList>
            <person name="Kim J."/>
            <person name="Jeong S.E."/>
            <person name="Jung H.S."/>
            <person name="Jeon C.O."/>
        </authorList>
    </citation>
    <scope>NUCLEOTIDE SEQUENCE [LARGE SCALE GENOMIC DNA]</scope>
    <source>
        <strain evidence="15 16">DP07</strain>
    </source>
</reference>
<feature type="modified residue" description="4-aspartylphosphate" evidence="11">
    <location>
        <position position="638"/>
    </location>
</feature>
<dbReference type="PROSITE" id="PS50109">
    <property type="entry name" value="HIS_KIN"/>
    <property type="match status" value="1"/>
</dbReference>
<evidence type="ECO:0000256" key="5">
    <source>
        <dbReference type="ARBA" id="ARBA00022741"/>
    </source>
</evidence>
<dbReference type="Gene3D" id="3.40.50.2300">
    <property type="match status" value="1"/>
</dbReference>
<comment type="catalytic activity">
    <reaction evidence="1">
        <text>ATP + protein L-histidine = ADP + protein N-phospho-L-histidine.</text>
        <dbReference type="EC" id="2.7.13.3"/>
    </reaction>
</comment>
<dbReference type="RefSeq" id="WP_161351762.1">
    <property type="nucleotide sequence ID" value="NZ_WTUX01000012.1"/>
</dbReference>
<dbReference type="Gene3D" id="3.30.565.10">
    <property type="entry name" value="Histidine kinase-like ATPase, C-terminal domain"/>
    <property type="match status" value="1"/>
</dbReference>
<dbReference type="CDD" id="cd00082">
    <property type="entry name" value="HisKA"/>
    <property type="match status" value="1"/>
</dbReference>
<dbReference type="SUPFAM" id="SSF52172">
    <property type="entry name" value="CheY-like"/>
    <property type="match status" value="1"/>
</dbReference>
<dbReference type="PANTHER" id="PTHR45339">
    <property type="entry name" value="HYBRID SIGNAL TRANSDUCTION HISTIDINE KINASE J"/>
    <property type="match status" value="1"/>
</dbReference>
<dbReference type="Proteomes" id="UP000467322">
    <property type="component" value="Unassembled WGS sequence"/>
</dbReference>
<protein>
    <recommendedName>
        <fullName evidence="10">Sensory/regulatory protein RpfC</fullName>
        <ecNumber evidence="2">2.7.13.3</ecNumber>
    </recommendedName>
</protein>
<dbReference type="EMBL" id="WTUX01000012">
    <property type="protein sequence ID" value="MZR13640.1"/>
    <property type="molecule type" value="Genomic_DNA"/>
</dbReference>
<feature type="coiled-coil region" evidence="12">
    <location>
        <begin position="7"/>
        <end position="73"/>
    </location>
</feature>
<keyword evidence="12" id="KW-0175">Coiled coil</keyword>
<keyword evidence="7" id="KW-0067">ATP-binding</keyword>
<dbReference type="InterPro" id="IPR004358">
    <property type="entry name" value="Sig_transdc_His_kin-like_C"/>
</dbReference>
<evidence type="ECO:0000256" key="2">
    <source>
        <dbReference type="ARBA" id="ARBA00012438"/>
    </source>
</evidence>
<comment type="subunit">
    <text evidence="9">At low DSF concentrations, interacts with RpfF.</text>
</comment>